<evidence type="ECO:0000313" key="3">
    <source>
        <dbReference type="EMBL" id="KAJ5068157.1"/>
    </source>
</evidence>
<keyword evidence="1" id="KW-0378">Hydrolase</keyword>
<evidence type="ECO:0000256" key="1">
    <source>
        <dbReference type="ARBA" id="ARBA00022801"/>
    </source>
</evidence>
<evidence type="ECO:0000313" key="4">
    <source>
        <dbReference type="Proteomes" id="UP001149090"/>
    </source>
</evidence>
<accession>A0A9Q0R5K8</accession>
<protein>
    <submittedName>
        <fullName evidence="3">Aminohydrolase ssna-related</fullName>
    </submittedName>
</protein>
<gene>
    <name evidence="3" type="ORF">M0811_12493</name>
</gene>
<feature type="domain" description="Amidohydrolase-related" evidence="2">
    <location>
        <begin position="55"/>
        <end position="420"/>
    </location>
</feature>
<dbReference type="Gene3D" id="2.30.40.10">
    <property type="entry name" value="Urease, subunit C, domain 1"/>
    <property type="match status" value="1"/>
</dbReference>
<dbReference type="InterPro" id="IPR050287">
    <property type="entry name" value="MTA/SAH_deaminase"/>
</dbReference>
<dbReference type="NCBIfam" id="TIGR03314">
    <property type="entry name" value="Se_ssnA"/>
    <property type="match status" value="1"/>
</dbReference>
<sequence>MTLLLNALLFTGKELKPQHGLYIENGIIKEIDETKKLEEKYKTESTEVIDAENKLVLPGLICGHGHFYGMYSRGMGLKTDEPPKNFVEVLEKLWWRLDKALDSDSTESSAMVCIIQAIKAGTTTIIDHHASPNFINGSLDVIQKAVKKSGIRSCLCYEVTDRNGEKGADEGIAENIRFIKKTYMEDPDPYTAAAFGLHAAFTLSDATLKKCKSEMEKLPKEVLEKTGFHIHIAEDGTDAKESLALCGKRTVQRLDSFGILNKNTLAGHCVFVDSDEIKLLSERGVNILHNPESNMNNGVGGVSDVMGFLSHNLLVGLGTDGITYDMFQEAKSTYFIHKHHHSDPRVMGAEVMQLLFQNNSAIASKFFSAPVGVLQVGAFADFVISDYDPPTPINSGNFPWHFVFGMAGADISTSVVHGKVIMKNRKILTFDEADVMKKARDLCSGVWERF</sequence>
<dbReference type="Pfam" id="PF01979">
    <property type="entry name" value="Amidohydro_1"/>
    <property type="match status" value="1"/>
</dbReference>
<dbReference type="PANTHER" id="PTHR43794:SF11">
    <property type="entry name" value="AMIDOHYDROLASE-RELATED DOMAIN-CONTAINING PROTEIN"/>
    <property type="match status" value="1"/>
</dbReference>
<dbReference type="InterPro" id="IPR006680">
    <property type="entry name" value="Amidohydro-rel"/>
</dbReference>
<dbReference type="Proteomes" id="UP001149090">
    <property type="component" value="Unassembled WGS sequence"/>
</dbReference>
<dbReference type="OrthoDB" id="194468at2759"/>
<name>A0A9Q0R5K8_ANAIG</name>
<dbReference type="GO" id="GO:0016810">
    <property type="term" value="F:hydrolase activity, acting on carbon-nitrogen (but not peptide) bonds"/>
    <property type="evidence" value="ECO:0007669"/>
    <property type="project" value="InterPro"/>
</dbReference>
<reference evidence="3" key="1">
    <citation type="submission" date="2022-10" db="EMBL/GenBank/DDBJ databases">
        <title>Novel sulphate-reducing endosymbionts in the free-living metamonad Anaeramoeba.</title>
        <authorList>
            <person name="Jerlstrom-Hultqvist J."/>
            <person name="Cepicka I."/>
            <person name="Gallot-Lavallee L."/>
            <person name="Salas-Leiva D."/>
            <person name="Curtis B.A."/>
            <person name="Zahonova K."/>
            <person name="Pipaliya S."/>
            <person name="Dacks J."/>
            <person name="Roger A.J."/>
        </authorList>
    </citation>
    <scope>NUCLEOTIDE SEQUENCE</scope>
    <source>
        <strain evidence="3">BMAN</strain>
    </source>
</reference>
<comment type="caution">
    <text evidence="3">The sequence shown here is derived from an EMBL/GenBank/DDBJ whole genome shotgun (WGS) entry which is preliminary data.</text>
</comment>
<dbReference type="InterPro" id="IPR032466">
    <property type="entry name" value="Metal_Hydrolase"/>
</dbReference>
<proteinExistence type="predicted"/>
<dbReference type="InterPro" id="IPR011059">
    <property type="entry name" value="Metal-dep_hydrolase_composite"/>
</dbReference>
<dbReference type="PANTHER" id="PTHR43794">
    <property type="entry name" value="AMINOHYDROLASE SSNA-RELATED"/>
    <property type="match status" value="1"/>
</dbReference>
<dbReference type="Gene3D" id="3.20.20.140">
    <property type="entry name" value="Metal-dependent hydrolases"/>
    <property type="match status" value="1"/>
</dbReference>
<organism evidence="3 4">
    <name type="scientific">Anaeramoeba ignava</name>
    <name type="common">Anaerobic marine amoeba</name>
    <dbReference type="NCBI Taxonomy" id="1746090"/>
    <lineage>
        <taxon>Eukaryota</taxon>
        <taxon>Metamonada</taxon>
        <taxon>Anaeramoebidae</taxon>
        <taxon>Anaeramoeba</taxon>
    </lineage>
</organism>
<evidence type="ECO:0000259" key="2">
    <source>
        <dbReference type="Pfam" id="PF01979"/>
    </source>
</evidence>
<dbReference type="EMBL" id="JAPDFW010000119">
    <property type="protein sequence ID" value="KAJ5068157.1"/>
    <property type="molecule type" value="Genomic_DNA"/>
</dbReference>
<dbReference type="SUPFAM" id="SSF51338">
    <property type="entry name" value="Composite domain of metallo-dependent hydrolases"/>
    <property type="match status" value="1"/>
</dbReference>
<dbReference type="AlphaFoldDB" id="A0A9Q0R5K8"/>
<dbReference type="OMA" id="FRRVWVP"/>
<dbReference type="SUPFAM" id="SSF51556">
    <property type="entry name" value="Metallo-dependent hydrolases"/>
    <property type="match status" value="1"/>
</dbReference>
<dbReference type="NCBIfam" id="NF005540">
    <property type="entry name" value="PRK07203.1"/>
    <property type="match status" value="1"/>
</dbReference>
<keyword evidence="4" id="KW-1185">Reference proteome</keyword>
<dbReference type="InterPro" id="IPR017700">
    <property type="entry name" value="Aminohydrolase_SsnA"/>
</dbReference>